<keyword evidence="4" id="KW-1185">Reference proteome</keyword>
<dbReference type="EMBL" id="BBVC01000048">
    <property type="protein sequence ID" value="GAO98356.1"/>
    <property type="molecule type" value="Genomic_DNA"/>
</dbReference>
<sequence>MLTQQVKEIMNEDNRLQGTLKVALSPELCSSSLINSLSGFIKEYPAINLYIKETGHISAFDVSEGNVLIYPFIKEREDLIQHPLATITYGLYASQAYLDQSGIPQNLEDLKNHQLIGSKVTTSLFPDIASFETTKTPEKGKLLIEINSVTARIQLAAENLGIIAAPKDHPALKQGNLIRILPDIPNPTLDICYIYPKQFEPLKRIKILGDYLKTKLNE</sequence>
<accession>A0A0K8MCV9</accession>
<dbReference type="InterPro" id="IPR058163">
    <property type="entry name" value="LysR-type_TF_proteobact-type"/>
</dbReference>
<dbReference type="AlphaFoldDB" id="A0A0K8MCV9"/>
<keyword evidence="3" id="KW-0238">DNA-binding</keyword>
<dbReference type="GO" id="GO:0006351">
    <property type="term" value="P:DNA-templated transcription"/>
    <property type="evidence" value="ECO:0007669"/>
    <property type="project" value="TreeGrafter"/>
</dbReference>
<protein>
    <submittedName>
        <fullName evidence="3">DNA-binding transcriptional activator GcvA</fullName>
    </submittedName>
</protein>
<evidence type="ECO:0000313" key="3">
    <source>
        <dbReference type="EMBL" id="GAO98356.1"/>
    </source>
</evidence>
<evidence type="ECO:0000256" key="1">
    <source>
        <dbReference type="ARBA" id="ARBA00009437"/>
    </source>
</evidence>
<reference evidence="3 4" key="1">
    <citation type="submission" date="2015-03" db="EMBL/GenBank/DDBJ databases">
        <title>Caedibacter varicaedens, whole genome shotgun sequence.</title>
        <authorList>
            <person name="Suzuki H."/>
            <person name="Dapper A.L."/>
            <person name="Gibson A.K."/>
            <person name="Jackson C."/>
            <person name="Lee H."/>
            <person name="Pejaver V.R."/>
            <person name="Doak T."/>
            <person name="Lynch M."/>
        </authorList>
    </citation>
    <scope>NUCLEOTIDE SEQUENCE [LARGE SCALE GENOMIC DNA]</scope>
</reference>
<dbReference type="GO" id="GO:0043565">
    <property type="term" value="F:sequence-specific DNA binding"/>
    <property type="evidence" value="ECO:0007669"/>
    <property type="project" value="TreeGrafter"/>
</dbReference>
<dbReference type="InterPro" id="IPR005119">
    <property type="entry name" value="LysR_subst-bd"/>
</dbReference>
<dbReference type="PANTHER" id="PTHR30537:SF3">
    <property type="entry name" value="TRANSCRIPTIONAL REGULATORY PROTEIN"/>
    <property type="match status" value="1"/>
</dbReference>
<proteinExistence type="inferred from homology"/>
<dbReference type="PANTHER" id="PTHR30537">
    <property type="entry name" value="HTH-TYPE TRANSCRIPTIONAL REGULATOR"/>
    <property type="match status" value="1"/>
</dbReference>
<organism evidence="3 4">
    <name type="scientific">Caedimonas varicaedens</name>
    <dbReference type="NCBI Taxonomy" id="1629334"/>
    <lineage>
        <taxon>Bacteria</taxon>
        <taxon>Pseudomonadati</taxon>
        <taxon>Pseudomonadota</taxon>
        <taxon>Alphaproteobacteria</taxon>
        <taxon>Holosporales</taxon>
        <taxon>Caedimonadaceae</taxon>
        <taxon>Caedimonas</taxon>
    </lineage>
</organism>
<evidence type="ECO:0000259" key="2">
    <source>
        <dbReference type="Pfam" id="PF03466"/>
    </source>
</evidence>
<name>A0A0K8MCV9_9PROT</name>
<evidence type="ECO:0000313" key="4">
    <source>
        <dbReference type="Proteomes" id="UP000036771"/>
    </source>
</evidence>
<dbReference type="GO" id="GO:0003700">
    <property type="term" value="F:DNA-binding transcription factor activity"/>
    <property type="evidence" value="ECO:0007669"/>
    <property type="project" value="TreeGrafter"/>
</dbReference>
<gene>
    <name evidence="3" type="ORF">Cva_01008</name>
</gene>
<dbReference type="Gene3D" id="3.40.190.290">
    <property type="match status" value="1"/>
</dbReference>
<dbReference type="Pfam" id="PF03466">
    <property type="entry name" value="LysR_substrate"/>
    <property type="match status" value="1"/>
</dbReference>
<comment type="caution">
    <text evidence="3">The sequence shown here is derived from an EMBL/GenBank/DDBJ whole genome shotgun (WGS) entry which is preliminary data.</text>
</comment>
<feature type="domain" description="LysR substrate-binding" evidence="2">
    <location>
        <begin position="15"/>
        <end position="215"/>
    </location>
</feature>
<dbReference type="SUPFAM" id="SSF53850">
    <property type="entry name" value="Periplasmic binding protein-like II"/>
    <property type="match status" value="1"/>
</dbReference>
<dbReference type="Proteomes" id="UP000036771">
    <property type="component" value="Unassembled WGS sequence"/>
</dbReference>
<comment type="similarity">
    <text evidence="1">Belongs to the LysR transcriptional regulatory family.</text>
</comment>